<dbReference type="InterPro" id="IPR053141">
    <property type="entry name" value="Mycobact_SerProt_Inhib_Rv3364c"/>
</dbReference>
<evidence type="ECO:0000313" key="3">
    <source>
        <dbReference type="Proteomes" id="UP001501444"/>
    </source>
</evidence>
<dbReference type="PANTHER" id="PTHR36222:SF1">
    <property type="entry name" value="SERINE PROTEASE INHIBITOR RV3364C"/>
    <property type="match status" value="1"/>
</dbReference>
<dbReference type="PANTHER" id="PTHR36222">
    <property type="entry name" value="SERINE PROTEASE INHIBITOR RV3364C"/>
    <property type="match status" value="1"/>
</dbReference>
<evidence type="ECO:0000259" key="1">
    <source>
        <dbReference type="SMART" id="SM00960"/>
    </source>
</evidence>
<dbReference type="SMART" id="SM00960">
    <property type="entry name" value="Robl_LC7"/>
    <property type="match status" value="1"/>
</dbReference>
<gene>
    <name evidence="2" type="ORF">GCM10010170_041960</name>
</gene>
<dbReference type="Gene3D" id="3.30.450.30">
    <property type="entry name" value="Dynein light chain 2a, cytoplasmic"/>
    <property type="match status" value="1"/>
</dbReference>
<dbReference type="SUPFAM" id="SSF103196">
    <property type="entry name" value="Roadblock/LC7 domain"/>
    <property type="match status" value="1"/>
</dbReference>
<dbReference type="RefSeq" id="WP_344614134.1">
    <property type="nucleotide sequence ID" value="NZ_BAAARV010000031.1"/>
</dbReference>
<protein>
    <submittedName>
        <fullName evidence="2">Roadblock/LC7 domain-containing protein</fullName>
    </submittedName>
</protein>
<dbReference type="InterPro" id="IPR004942">
    <property type="entry name" value="Roadblock/LAMTOR2_dom"/>
</dbReference>
<name>A0ABN3GHB3_9ACTN</name>
<feature type="domain" description="Roadblock/LAMTOR2" evidence="1">
    <location>
        <begin position="25"/>
        <end position="127"/>
    </location>
</feature>
<sequence>MTSTTPTVGTTGLFGDASLDTSRFSYALDELCQRVPGVLAAVVVSGDGLLLAANTTLEKDDGDQIAALVSGAIGLSRGFGQLIQAGNIGVHLRQDDTVELDYLLVAFTHANWLVMTAGDTLLLAAAVLFDSNTAAVANELDTLGKRFVGHLTQARSGASGT</sequence>
<organism evidence="2 3">
    <name type="scientific">Dactylosporangium salmoneum</name>
    <dbReference type="NCBI Taxonomy" id="53361"/>
    <lineage>
        <taxon>Bacteria</taxon>
        <taxon>Bacillati</taxon>
        <taxon>Actinomycetota</taxon>
        <taxon>Actinomycetes</taxon>
        <taxon>Micromonosporales</taxon>
        <taxon>Micromonosporaceae</taxon>
        <taxon>Dactylosporangium</taxon>
    </lineage>
</organism>
<reference evidence="2 3" key="1">
    <citation type="journal article" date="2019" name="Int. J. Syst. Evol. Microbiol.">
        <title>The Global Catalogue of Microorganisms (GCM) 10K type strain sequencing project: providing services to taxonomists for standard genome sequencing and annotation.</title>
        <authorList>
            <consortium name="The Broad Institute Genomics Platform"/>
            <consortium name="The Broad Institute Genome Sequencing Center for Infectious Disease"/>
            <person name="Wu L."/>
            <person name="Ma J."/>
        </authorList>
    </citation>
    <scope>NUCLEOTIDE SEQUENCE [LARGE SCALE GENOMIC DNA]</scope>
    <source>
        <strain evidence="2 3">JCM 3272</strain>
    </source>
</reference>
<comment type="caution">
    <text evidence="2">The sequence shown here is derived from an EMBL/GenBank/DDBJ whole genome shotgun (WGS) entry which is preliminary data.</text>
</comment>
<keyword evidence="3" id="KW-1185">Reference proteome</keyword>
<accession>A0ABN3GHB3</accession>
<dbReference type="Proteomes" id="UP001501444">
    <property type="component" value="Unassembled WGS sequence"/>
</dbReference>
<proteinExistence type="predicted"/>
<evidence type="ECO:0000313" key="2">
    <source>
        <dbReference type="EMBL" id="GAA2351688.1"/>
    </source>
</evidence>
<dbReference type="EMBL" id="BAAARV010000031">
    <property type="protein sequence ID" value="GAA2351688.1"/>
    <property type="molecule type" value="Genomic_DNA"/>
</dbReference>
<dbReference type="Pfam" id="PF03259">
    <property type="entry name" value="Robl_LC7"/>
    <property type="match status" value="1"/>
</dbReference>